<dbReference type="PROSITE" id="PS50089">
    <property type="entry name" value="ZF_RING_2"/>
    <property type="match status" value="1"/>
</dbReference>
<dbReference type="CTD" id="140432"/>
<dbReference type="GO" id="GO:0008270">
    <property type="term" value="F:zinc ion binding"/>
    <property type="evidence" value="ECO:0007669"/>
    <property type="project" value="UniProtKB-KW"/>
</dbReference>
<dbReference type="CDD" id="cd16539">
    <property type="entry name" value="RING-HC_RNF113A_B"/>
    <property type="match status" value="1"/>
</dbReference>
<dbReference type="KEGG" id="csyr:103276027"/>
<sequence length="145" mass="16251">PDLCKDYRETGFCGFGDSCKFLHDRSDYKHGWQIERELDEGRYGVDQDGDHEVGSGEEETPLKCFICRRAFQNPVVTKCRHYFCQSCALQHFRSSPRCYVCDKQTHGIFNPAKELAAALEKQRATAEGGAADVPEGPDEGPTPTS</sequence>
<dbReference type="FunFam" id="3.30.40.10:FF:000045">
    <property type="entry name" value="RING finger protein 113A"/>
    <property type="match status" value="1"/>
</dbReference>
<evidence type="ECO:0000256" key="1">
    <source>
        <dbReference type="ARBA" id="ARBA00022723"/>
    </source>
</evidence>
<evidence type="ECO:0000259" key="7">
    <source>
        <dbReference type="PROSITE" id="PS50103"/>
    </source>
</evidence>
<dbReference type="Proteomes" id="UP000189704">
    <property type="component" value="Unplaced"/>
</dbReference>
<feature type="non-terminal residue" evidence="9">
    <location>
        <position position="1"/>
    </location>
</feature>
<evidence type="ECO:0000256" key="5">
    <source>
        <dbReference type="SAM" id="MobiDB-lite"/>
    </source>
</evidence>
<dbReference type="SUPFAM" id="SSF57850">
    <property type="entry name" value="RING/U-box"/>
    <property type="match status" value="1"/>
</dbReference>
<keyword evidence="8" id="KW-1185">Reference proteome</keyword>
<reference evidence="9" key="1">
    <citation type="submission" date="2025-08" db="UniProtKB">
        <authorList>
            <consortium name="RefSeq"/>
        </authorList>
    </citation>
    <scope>IDENTIFICATION</scope>
</reference>
<evidence type="ECO:0000313" key="8">
    <source>
        <dbReference type="Proteomes" id="UP000189704"/>
    </source>
</evidence>
<dbReference type="SMART" id="SM00184">
    <property type="entry name" value="RING"/>
    <property type="match status" value="1"/>
</dbReference>
<dbReference type="PROSITE" id="PS00518">
    <property type="entry name" value="ZF_RING_1"/>
    <property type="match status" value="1"/>
</dbReference>
<dbReference type="PANTHER" id="PTHR12930">
    <property type="entry name" value="ZINC FINGER PROTEIN 183"/>
    <property type="match status" value="1"/>
</dbReference>
<feature type="region of interest" description="Disordered" evidence="5">
    <location>
        <begin position="120"/>
        <end position="145"/>
    </location>
</feature>
<proteinExistence type="predicted"/>
<evidence type="ECO:0000256" key="4">
    <source>
        <dbReference type="PROSITE-ProRule" id="PRU00723"/>
    </source>
</evidence>
<dbReference type="Pfam" id="PF13920">
    <property type="entry name" value="zf-C3HC4_3"/>
    <property type="match status" value="1"/>
</dbReference>
<feature type="zinc finger region" description="C3H1-type" evidence="4">
    <location>
        <begin position="1"/>
        <end position="26"/>
    </location>
</feature>
<dbReference type="InterPro" id="IPR013083">
    <property type="entry name" value="Znf_RING/FYVE/PHD"/>
</dbReference>
<name>A0A1U7V0B6_CARSF</name>
<protein>
    <submittedName>
        <fullName evidence="9">RING finger protein 113B</fullName>
    </submittedName>
</protein>
<keyword evidence="1 4" id="KW-0479">Metal-binding</keyword>
<dbReference type="GeneID" id="103276027"/>
<dbReference type="AlphaFoldDB" id="A0A1U7V0B6"/>
<dbReference type="GO" id="GO:0005684">
    <property type="term" value="C:U2-type spliceosomal complex"/>
    <property type="evidence" value="ECO:0007669"/>
    <property type="project" value="TreeGrafter"/>
</dbReference>
<dbReference type="Gene3D" id="4.10.1000.10">
    <property type="entry name" value="Zinc finger, CCCH-type"/>
    <property type="match status" value="1"/>
</dbReference>
<dbReference type="GO" id="GO:0034247">
    <property type="term" value="P:snoRNA splicing"/>
    <property type="evidence" value="ECO:0007669"/>
    <property type="project" value="TreeGrafter"/>
</dbReference>
<keyword evidence="2 4" id="KW-0863">Zinc-finger</keyword>
<organism evidence="8 9">
    <name type="scientific">Carlito syrichta</name>
    <name type="common">Philippine tarsier</name>
    <name type="synonym">Tarsius syrichta</name>
    <dbReference type="NCBI Taxonomy" id="1868482"/>
    <lineage>
        <taxon>Eukaryota</taxon>
        <taxon>Metazoa</taxon>
        <taxon>Chordata</taxon>
        <taxon>Craniata</taxon>
        <taxon>Vertebrata</taxon>
        <taxon>Euteleostomi</taxon>
        <taxon>Mammalia</taxon>
        <taxon>Eutheria</taxon>
        <taxon>Euarchontoglires</taxon>
        <taxon>Primates</taxon>
        <taxon>Haplorrhini</taxon>
        <taxon>Tarsiiformes</taxon>
        <taxon>Tarsiidae</taxon>
        <taxon>Carlito</taxon>
    </lineage>
</organism>
<dbReference type="RefSeq" id="XP_008071641.1">
    <property type="nucleotide sequence ID" value="XM_008073450.1"/>
</dbReference>
<dbReference type="InterPro" id="IPR036855">
    <property type="entry name" value="Znf_CCCH_sf"/>
</dbReference>
<feature type="domain" description="RING-type" evidence="6">
    <location>
        <begin position="64"/>
        <end position="102"/>
    </location>
</feature>
<dbReference type="InterPro" id="IPR000571">
    <property type="entry name" value="Znf_CCCH"/>
</dbReference>
<dbReference type="SUPFAM" id="SSF90229">
    <property type="entry name" value="CCCH zinc finger"/>
    <property type="match status" value="1"/>
</dbReference>
<dbReference type="InterPro" id="IPR001841">
    <property type="entry name" value="Znf_RING"/>
</dbReference>
<accession>A0A1U7V0B6</accession>
<keyword evidence="3 4" id="KW-0862">Zinc</keyword>
<evidence type="ECO:0000256" key="2">
    <source>
        <dbReference type="ARBA" id="ARBA00022771"/>
    </source>
</evidence>
<dbReference type="SMART" id="SM00356">
    <property type="entry name" value="ZnF_C3H1"/>
    <property type="match status" value="1"/>
</dbReference>
<dbReference type="InterPro" id="IPR017907">
    <property type="entry name" value="Znf_RING_CS"/>
</dbReference>
<dbReference type="OrthoDB" id="25761at2759"/>
<dbReference type="PANTHER" id="PTHR12930:SF0">
    <property type="entry name" value="RING FINGER PROTEIN 113B"/>
    <property type="match status" value="1"/>
</dbReference>
<dbReference type="Gene3D" id="3.30.40.10">
    <property type="entry name" value="Zinc/RING finger domain, C3HC4 (zinc finger)"/>
    <property type="match status" value="1"/>
</dbReference>
<gene>
    <name evidence="9" type="primary">RNF113B</name>
</gene>
<feature type="domain" description="C3H1-type" evidence="7">
    <location>
        <begin position="1"/>
        <end position="26"/>
    </location>
</feature>
<dbReference type="InterPro" id="IPR039971">
    <property type="entry name" value="CWC24-like"/>
</dbReference>
<dbReference type="Pfam" id="PF00642">
    <property type="entry name" value="zf-CCCH"/>
    <property type="match status" value="1"/>
</dbReference>
<evidence type="ECO:0000313" key="9">
    <source>
        <dbReference type="RefSeq" id="XP_008071641.1"/>
    </source>
</evidence>
<evidence type="ECO:0000259" key="6">
    <source>
        <dbReference type="PROSITE" id="PS50089"/>
    </source>
</evidence>
<dbReference type="PROSITE" id="PS50103">
    <property type="entry name" value="ZF_C3H1"/>
    <property type="match status" value="1"/>
</dbReference>
<evidence type="ECO:0000256" key="3">
    <source>
        <dbReference type="ARBA" id="ARBA00022833"/>
    </source>
</evidence>